<evidence type="ECO:0000259" key="3">
    <source>
        <dbReference type="PROSITE" id="PS51762"/>
    </source>
</evidence>
<protein>
    <submittedName>
        <fullName evidence="4">Glycoside hydrolase</fullName>
    </submittedName>
</protein>
<feature type="domain" description="GH16" evidence="3">
    <location>
        <begin position="39"/>
        <end position="284"/>
    </location>
</feature>
<evidence type="ECO:0000256" key="1">
    <source>
        <dbReference type="ARBA" id="ARBA00006865"/>
    </source>
</evidence>
<dbReference type="Proteomes" id="UP000033109">
    <property type="component" value="Chromosome"/>
</dbReference>
<dbReference type="STRING" id="400092.PKOR_00960"/>
<dbReference type="InterPro" id="IPR013320">
    <property type="entry name" value="ConA-like_dom_sf"/>
</dbReference>
<dbReference type="PROSITE" id="PS51762">
    <property type="entry name" value="GH16_2"/>
    <property type="match status" value="1"/>
</dbReference>
<keyword evidence="2" id="KW-0732">Signal</keyword>
<dbReference type="HOGENOM" id="CLU_019533_0_2_10"/>
<feature type="chain" id="PRO_5002413394" evidence="2">
    <location>
        <begin position="19"/>
        <end position="284"/>
    </location>
</feature>
<organism evidence="4 5">
    <name type="scientific">Pontibacter korlensis</name>
    <dbReference type="NCBI Taxonomy" id="400092"/>
    <lineage>
        <taxon>Bacteria</taxon>
        <taxon>Pseudomonadati</taxon>
        <taxon>Bacteroidota</taxon>
        <taxon>Cytophagia</taxon>
        <taxon>Cytophagales</taxon>
        <taxon>Hymenobacteraceae</taxon>
        <taxon>Pontibacter</taxon>
    </lineage>
</organism>
<keyword evidence="5" id="KW-1185">Reference proteome</keyword>
<dbReference type="PATRIC" id="fig|400092.3.peg.220"/>
<evidence type="ECO:0000313" key="4">
    <source>
        <dbReference type="EMBL" id="AKD01972.1"/>
    </source>
</evidence>
<dbReference type="SUPFAM" id="SSF49899">
    <property type="entry name" value="Concanavalin A-like lectins/glucanases"/>
    <property type="match status" value="1"/>
</dbReference>
<evidence type="ECO:0000256" key="2">
    <source>
        <dbReference type="SAM" id="SignalP"/>
    </source>
</evidence>
<dbReference type="InterPro" id="IPR000757">
    <property type="entry name" value="Beta-glucanase-like"/>
</dbReference>
<dbReference type="EMBL" id="CP009621">
    <property type="protein sequence ID" value="AKD01972.1"/>
    <property type="molecule type" value="Genomic_DNA"/>
</dbReference>
<keyword evidence="4" id="KW-0378">Hydrolase</keyword>
<dbReference type="CDD" id="cd08023">
    <property type="entry name" value="GH16_laminarinase_like"/>
    <property type="match status" value="1"/>
</dbReference>
<proteinExistence type="inferred from homology"/>
<dbReference type="InterPro" id="IPR050546">
    <property type="entry name" value="Glycosyl_Hydrlase_16"/>
</dbReference>
<dbReference type="PANTHER" id="PTHR10963:SF55">
    <property type="entry name" value="GLYCOSIDE HYDROLASE FAMILY 16 PROTEIN"/>
    <property type="match status" value="1"/>
</dbReference>
<gene>
    <name evidence="4" type="ORF">PKOR_00960</name>
</gene>
<comment type="similarity">
    <text evidence="1">Belongs to the glycosyl hydrolase 16 family.</text>
</comment>
<sequence>MKRAVLTLAAFSTLLSYASCSESETPKPFISTPQTPADKNWKFESTPTWADEFNYTGLPDNSKWGYDLGGGGWGNNELQYYTDKASNASVANGVLTITAKKEAESGMDYTSARLVTKNKGDFKYGRFEIRAKLPTGRGTWPAIWMLPTDWEYGGWPKSGEIDIMEHVGYDQNNVHITVHTEAYNHGKGTQKGKSKIIPTASTAFHNYRVDWTPYAIRGYIDDQQVFEFINEGKGYASWPFDKRFHLLLNIAVGGNWGGAQGVDPAVFPQSMEVDYVRVYKMIEE</sequence>
<evidence type="ECO:0000313" key="5">
    <source>
        <dbReference type="Proteomes" id="UP000033109"/>
    </source>
</evidence>
<dbReference type="GO" id="GO:0005975">
    <property type="term" value="P:carbohydrate metabolic process"/>
    <property type="evidence" value="ECO:0007669"/>
    <property type="project" value="InterPro"/>
</dbReference>
<name>A0A0E3UUR0_9BACT</name>
<dbReference type="GO" id="GO:0004553">
    <property type="term" value="F:hydrolase activity, hydrolyzing O-glycosyl compounds"/>
    <property type="evidence" value="ECO:0007669"/>
    <property type="project" value="InterPro"/>
</dbReference>
<dbReference type="PANTHER" id="PTHR10963">
    <property type="entry name" value="GLYCOSYL HYDROLASE-RELATED"/>
    <property type="match status" value="1"/>
</dbReference>
<dbReference type="OrthoDB" id="9776255at2"/>
<dbReference type="RefSeq" id="WP_046308677.1">
    <property type="nucleotide sequence ID" value="NZ_CBCSCY010000056.1"/>
</dbReference>
<dbReference type="KEGG" id="pko:PKOR_00960"/>
<accession>A0A0E3UUR0</accession>
<dbReference type="AlphaFoldDB" id="A0A0E3UUR0"/>
<dbReference type="Gene3D" id="2.60.120.200">
    <property type="match status" value="1"/>
</dbReference>
<reference evidence="4 5" key="1">
    <citation type="journal article" date="2015" name="Sci. Rep.">
        <title>Unraveling adaptation of Pontibacter korlensis to radiation and infertility in desert through complete genome and comparative transcriptomic analysis.</title>
        <authorList>
            <person name="Dai J."/>
            <person name="Dai W."/>
            <person name="Qiu C."/>
            <person name="Yang Z."/>
            <person name="Zhang Y."/>
            <person name="Zhou M."/>
            <person name="Zhang L."/>
            <person name="Fang C."/>
            <person name="Gao Q."/>
            <person name="Yang Q."/>
            <person name="Li X."/>
            <person name="Wang Z."/>
            <person name="Wang Z."/>
            <person name="Jia Z."/>
            <person name="Chen X."/>
        </authorList>
    </citation>
    <scope>NUCLEOTIDE SEQUENCE [LARGE SCALE GENOMIC DNA]</scope>
    <source>
        <strain evidence="4 5">X14-1T</strain>
    </source>
</reference>
<feature type="signal peptide" evidence="2">
    <location>
        <begin position="1"/>
        <end position="18"/>
    </location>
</feature>
<dbReference type="Pfam" id="PF00722">
    <property type="entry name" value="Glyco_hydro_16"/>
    <property type="match status" value="1"/>
</dbReference>